<keyword evidence="6 8" id="KW-0648">Protein biosynthesis</keyword>
<dbReference type="InterPro" id="IPR041711">
    <property type="entry name" value="Met-tRNA-FMT_N"/>
</dbReference>
<dbReference type="FunFam" id="3.40.50.12230:FF:000001">
    <property type="entry name" value="Methionyl-tRNA formyltransferase"/>
    <property type="match status" value="1"/>
</dbReference>
<evidence type="ECO:0000256" key="4">
    <source>
        <dbReference type="ARBA" id="ARBA00016014"/>
    </source>
</evidence>
<dbReference type="InterPro" id="IPR044135">
    <property type="entry name" value="Met-tRNA-FMT_C"/>
</dbReference>
<comment type="function">
    <text evidence="1 8">Attaches a formyl group to the free amino group of methionyl-tRNA(fMet). The formyl group appears to play a dual role in the initiator identity of N-formylmethionyl-tRNA by promoting its recognition by IF2 and preventing the misappropriation of this tRNA by the elongation apparatus.</text>
</comment>
<sequence>MGTPDFAVPSLEMLVREGYEVAAVVTQPDKPKGRGKKTSMPPVKEYAIKNNIEVLQPDKVKTPEFASAIRDIKPDLLVTAAYGKILPQEVLDIPPYGCINVHGSLLPKYRGAAPVNWAIINGEKTSGITTMYTDAGMDTGDMLLRAEIEIHDDMTAGELYNKLAELGAQVLKETLEKLEAGTLTRTPQPHDQATYASIMDKSVGCIDWSKSARDVHNLVRGTNPWPGAFTYYNGQKMKVWMTSVSSEESHNFGPGTICKVSKDGLVVACGIGMIIIKEVQFESSRRMSIEDYICGHRMDEGEIIG</sequence>
<dbReference type="CDD" id="cd08646">
    <property type="entry name" value="FMT_core_Met-tRNA-FMT_N"/>
    <property type="match status" value="1"/>
</dbReference>
<evidence type="ECO:0000256" key="3">
    <source>
        <dbReference type="ARBA" id="ARBA00012261"/>
    </source>
</evidence>
<evidence type="ECO:0000256" key="6">
    <source>
        <dbReference type="ARBA" id="ARBA00022917"/>
    </source>
</evidence>
<feature type="binding site" evidence="8">
    <location>
        <begin position="104"/>
        <end position="107"/>
    </location>
    <ligand>
        <name>(6S)-5,6,7,8-tetrahydrofolate</name>
        <dbReference type="ChEBI" id="CHEBI:57453"/>
    </ligand>
</feature>
<dbReference type="HAMAP" id="MF_00182">
    <property type="entry name" value="Formyl_trans"/>
    <property type="match status" value="1"/>
</dbReference>
<feature type="domain" description="Formyl transferase C-terminal" evidence="10">
    <location>
        <begin position="200"/>
        <end position="297"/>
    </location>
</feature>
<dbReference type="Gene3D" id="3.10.25.10">
    <property type="entry name" value="Formyl transferase, C-terminal domain"/>
    <property type="match status" value="1"/>
</dbReference>
<dbReference type="InterPro" id="IPR005793">
    <property type="entry name" value="Formyl_trans_C"/>
</dbReference>
<organism evidence="11 12">
    <name type="scientific">Acetivibrio mesophilus</name>
    <dbReference type="NCBI Taxonomy" id="2487273"/>
    <lineage>
        <taxon>Bacteria</taxon>
        <taxon>Bacillati</taxon>
        <taxon>Bacillota</taxon>
        <taxon>Clostridia</taxon>
        <taxon>Eubacteriales</taxon>
        <taxon>Oscillospiraceae</taxon>
        <taxon>Acetivibrio</taxon>
    </lineage>
</organism>
<dbReference type="Pfam" id="PF02911">
    <property type="entry name" value="Formyl_trans_C"/>
    <property type="match status" value="1"/>
</dbReference>
<comment type="catalytic activity">
    <reaction evidence="7 8">
        <text>L-methionyl-tRNA(fMet) + (6R)-10-formyltetrahydrofolate = N-formyl-L-methionyl-tRNA(fMet) + (6S)-5,6,7,8-tetrahydrofolate + H(+)</text>
        <dbReference type="Rhea" id="RHEA:24380"/>
        <dbReference type="Rhea" id="RHEA-COMP:9952"/>
        <dbReference type="Rhea" id="RHEA-COMP:9953"/>
        <dbReference type="ChEBI" id="CHEBI:15378"/>
        <dbReference type="ChEBI" id="CHEBI:57453"/>
        <dbReference type="ChEBI" id="CHEBI:78530"/>
        <dbReference type="ChEBI" id="CHEBI:78844"/>
        <dbReference type="ChEBI" id="CHEBI:195366"/>
        <dbReference type="EC" id="2.1.2.9"/>
    </reaction>
</comment>
<dbReference type="GO" id="GO:0004479">
    <property type="term" value="F:methionyl-tRNA formyltransferase activity"/>
    <property type="evidence" value="ECO:0007669"/>
    <property type="project" value="UniProtKB-UniRule"/>
</dbReference>
<dbReference type="SUPFAM" id="SSF53328">
    <property type="entry name" value="Formyltransferase"/>
    <property type="match status" value="1"/>
</dbReference>
<evidence type="ECO:0000256" key="2">
    <source>
        <dbReference type="ARBA" id="ARBA00010699"/>
    </source>
</evidence>
<dbReference type="EMBL" id="RLII01000002">
    <property type="protein sequence ID" value="RXE60351.1"/>
    <property type="molecule type" value="Genomic_DNA"/>
</dbReference>
<dbReference type="InterPro" id="IPR001555">
    <property type="entry name" value="GART_AS"/>
</dbReference>
<evidence type="ECO:0000256" key="5">
    <source>
        <dbReference type="ARBA" id="ARBA00022679"/>
    </source>
</evidence>
<keyword evidence="5 8" id="KW-0808">Transferase</keyword>
<name>A0A4Q0I7H1_9FIRM</name>
<dbReference type="OrthoDB" id="9802815at2"/>
<dbReference type="EC" id="2.1.2.9" evidence="3 8"/>
<evidence type="ECO:0000259" key="9">
    <source>
        <dbReference type="Pfam" id="PF00551"/>
    </source>
</evidence>
<dbReference type="Proteomes" id="UP000289166">
    <property type="component" value="Unassembled WGS sequence"/>
</dbReference>
<gene>
    <name evidence="8" type="primary">fmt</name>
    <name evidence="11" type="ORF">EFD62_02885</name>
</gene>
<proteinExistence type="inferred from homology"/>
<dbReference type="Gene3D" id="3.40.50.170">
    <property type="entry name" value="Formyl transferase, N-terminal domain"/>
    <property type="match status" value="1"/>
</dbReference>
<evidence type="ECO:0000256" key="8">
    <source>
        <dbReference type="HAMAP-Rule" id="MF_00182"/>
    </source>
</evidence>
<dbReference type="InterPro" id="IPR005794">
    <property type="entry name" value="Fmt"/>
</dbReference>
<keyword evidence="12" id="KW-1185">Reference proteome</keyword>
<dbReference type="NCBIfam" id="TIGR00460">
    <property type="entry name" value="fmt"/>
    <property type="match status" value="1"/>
</dbReference>
<accession>A0A4Q0I7H1</accession>
<dbReference type="SUPFAM" id="SSF50486">
    <property type="entry name" value="FMT C-terminal domain-like"/>
    <property type="match status" value="1"/>
</dbReference>
<dbReference type="PANTHER" id="PTHR11138:SF5">
    <property type="entry name" value="METHIONYL-TRNA FORMYLTRANSFERASE, MITOCHONDRIAL"/>
    <property type="match status" value="1"/>
</dbReference>
<feature type="domain" description="Formyl transferase N-terminal" evidence="9">
    <location>
        <begin position="4"/>
        <end position="174"/>
    </location>
</feature>
<dbReference type="GO" id="GO:0005829">
    <property type="term" value="C:cytosol"/>
    <property type="evidence" value="ECO:0007669"/>
    <property type="project" value="TreeGrafter"/>
</dbReference>
<evidence type="ECO:0000313" key="12">
    <source>
        <dbReference type="Proteomes" id="UP000289166"/>
    </source>
</evidence>
<reference evidence="12" key="1">
    <citation type="submission" date="2018-11" db="EMBL/GenBank/DDBJ databases">
        <title>Genome sequencing of a novel mesophilic and cellulolytic organism within the genus Hungateiclostridium.</title>
        <authorList>
            <person name="Rettenmaier R."/>
            <person name="Liebl W."/>
            <person name="Zverlov V."/>
        </authorList>
    </citation>
    <scope>NUCLEOTIDE SEQUENCE [LARGE SCALE GENOMIC DNA]</scope>
    <source>
        <strain evidence="12">N2K1</strain>
    </source>
</reference>
<dbReference type="PANTHER" id="PTHR11138">
    <property type="entry name" value="METHIONYL-TRNA FORMYLTRANSFERASE"/>
    <property type="match status" value="1"/>
</dbReference>
<comment type="similarity">
    <text evidence="2 8">Belongs to the Fmt family.</text>
</comment>
<dbReference type="PROSITE" id="PS00373">
    <property type="entry name" value="GART"/>
    <property type="match status" value="1"/>
</dbReference>
<protein>
    <recommendedName>
        <fullName evidence="4 8">Methionyl-tRNA formyltransferase</fullName>
        <ecNumber evidence="3 8">2.1.2.9</ecNumber>
    </recommendedName>
</protein>
<dbReference type="AlphaFoldDB" id="A0A4Q0I7H1"/>
<dbReference type="InterPro" id="IPR011034">
    <property type="entry name" value="Formyl_transferase-like_C_sf"/>
</dbReference>
<evidence type="ECO:0000256" key="1">
    <source>
        <dbReference type="ARBA" id="ARBA00002606"/>
    </source>
</evidence>
<evidence type="ECO:0000259" key="10">
    <source>
        <dbReference type="Pfam" id="PF02911"/>
    </source>
</evidence>
<comment type="caution">
    <text evidence="11">The sequence shown here is derived from an EMBL/GenBank/DDBJ whole genome shotgun (WGS) entry which is preliminary data.</text>
</comment>
<dbReference type="InterPro" id="IPR002376">
    <property type="entry name" value="Formyl_transf_N"/>
</dbReference>
<dbReference type="InterPro" id="IPR037022">
    <property type="entry name" value="Formyl_trans_C_sf"/>
</dbReference>
<dbReference type="InterPro" id="IPR036477">
    <property type="entry name" value="Formyl_transf_N_sf"/>
</dbReference>
<evidence type="ECO:0000256" key="7">
    <source>
        <dbReference type="ARBA" id="ARBA00048558"/>
    </source>
</evidence>
<evidence type="ECO:0000313" key="11">
    <source>
        <dbReference type="EMBL" id="RXE60351.1"/>
    </source>
</evidence>
<dbReference type="Pfam" id="PF00551">
    <property type="entry name" value="Formyl_trans_N"/>
    <property type="match status" value="1"/>
</dbReference>
<dbReference type="CDD" id="cd08704">
    <property type="entry name" value="Met_tRNA_FMT_C"/>
    <property type="match status" value="1"/>
</dbReference>